<evidence type="ECO:0000313" key="1">
    <source>
        <dbReference type="EMBL" id="ADB95060.1"/>
    </source>
</evidence>
<name>D3ENL0_ATETH</name>
<evidence type="ECO:0008006" key="3">
    <source>
        <dbReference type="Google" id="ProtNLM"/>
    </source>
</evidence>
<evidence type="ECO:0000313" key="2">
    <source>
        <dbReference type="Proteomes" id="UP000001405"/>
    </source>
</evidence>
<sequence>MKQISEHNGLSGDMELKYFLSELKPIKAVQCYQWLEEYLGDHPTLKDYQELLESLSFLIYSDGNIQIQEAKLLLELQALDPLQNHSQLSFAKVIKIFQKMFRTAMQKIV</sequence>
<dbReference type="AlphaFoldDB" id="D3ENL0"/>
<dbReference type="STRING" id="1453429.UCYN_03180"/>
<reference evidence="1 2" key="1">
    <citation type="journal article" date="2010" name="Nature">
        <title>Metabolic streamlining in an open-ocean nitrogen-fixing cyanobacterium.</title>
        <authorList>
            <person name="Tripp H.J."/>
            <person name="Bench S.R."/>
            <person name="Turk K.A."/>
            <person name="Foster R.A."/>
            <person name="Desany B.A."/>
            <person name="Niazi F."/>
            <person name="Affourtit J.P."/>
            <person name="Zehr J.P."/>
        </authorList>
    </citation>
    <scope>NUCLEOTIDE SEQUENCE [LARGE SCALE GENOMIC DNA]</scope>
    <source>
        <strain evidence="2">ALOHA</strain>
    </source>
</reference>
<gene>
    <name evidence="1" type="ordered locus">UCYN_03180</name>
</gene>
<organism evidence="2">
    <name type="scientific">Atelocyanobacterium thalassa (isolate ALOHA)</name>
    <dbReference type="NCBI Taxonomy" id="1453429"/>
    <lineage>
        <taxon>Bacteria</taxon>
        <taxon>Bacillati</taxon>
        <taxon>Cyanobacteriota</taxon>
        <taxon>Cyanophyceae</taxon>
        <taxon>Oscillatoriophycideae</taxon>
        <taxon>Chroococcales</taxon>
        <taxon>Aphanothecaceae</taxon>
        <taxon>Candidatus Atelocyanobacterium</taxon>
        <taxon>Candidatus Atelocyanobacterium thalassae</taxon>
    </lineage>
</organism>
<dbReference type="HOGENOM" id="CLU_152374_0_0_3"/>
<dbReference type="InterPro" id="IPR029024">
    <property type="entry name" value="TerB-like"/>
</dbReference>
<protein>
    <recommendedName>
        <fullName evidence="3">Tellurite resistance protein TerB</fullName>
    </recommendedName>
</protein>
<dbReference type="KEGG" id="cyu:UCYN_03180"/>
<accession>D3ENL0</accession>
<dbReference type="SUPFAM" id="SSF158682">
    <property type="entry name" value="TerB-like"/>
    <property type="match status" value="1"/>
</dbReference>
<proteinExistence type="predicted"/>
<keyword evidence="2" id="KW-1185">Reference proteome</keyword>
<dbReference type="Proteomes" id="UP000001405">
    <property type="component" value="Chromosome"/>
</dbReference>
<dbReference type="EMBL" id="CP001842">
    <property type="protein sequence ID" value="ADB95060.1"/>
    <property type="molecule type" value="Genomic_DNA"/>
</dbReference>
<dbReference type="PATRIC" id="fig|713887.8.peg.298"/>